<protein>
    <submittedName>
        <fullName evidence="7">Sugar ABC transporter ATP-binding protein</fullName>
    </submittedName>
</protein>
<evidence type="ECO:0000259" key="6">
    <source>
        <dbReference type="PROSITE" id="PS50893"/>
    </source>
</evidence>
<dbReference type="InterPro" id="IPR027417">
    <property type="entry name" value="P-loop_NTPase"/>
</dbReference>
<feature type="domain" description="ABC transporter" evidence="6">
    <location>
        <begin position="8"/>
        <end position="244"/>
    </location>
</feature>
<proteinExistence type="predicted"/>
<gene>
    <name evidence="7" type="ORF">GCM10022200_22640</name>
</gene>
<organism evidence="7 8">
    <name type="scientific">Microbacterium awajiense</name>
    <dbReference type="NCBI Taxonomy" id="415214"/>
    <lineage>
        <taxon>Bacteria</taxon>
        <taxon>Bacillati</taxon>
        <taxon>Actinomycetota</taxon>
        <taxon>Actinomycetes</taxon>
        <taxon>Micrococcales</taxon>
        <taxon>Microbacteriaceae</taxon>
        <taxon>Microbacterium</taxon>
    </lineage>
</organism>
<comment type="caution">
    <text evidence="7">The sequence shown here is derived from an EMBL/GenBank/DDBJ whole genome shotgun (WGS) entry which is preliminary data.</text>
</comment>
<evidence type="ECO:0000256" key="2">
    <source>
        <dbReference type="ARBA" id="ARBA00022737"/>
    </source>
</evidence>
<keyword evidence="3" id="KW-0547">Nucleotide-binding</keyword>
<dbReference type="InterPro" id="IPR003439">
    <property type="entry name" value="ABC_transporter-like_ATP-bd"/>
</dbReference>
<dbReference type="InterPro" id="IPR050107">
    <property type="entry name" value="ABC_carbohydrate_import_ATPase"/>
</dbReference>
<keyword evidence="2" id="KW-0677">Repeat</keyword>
<dbReference type="CDD" id="cd03215">
    <property type="entry name" value="ABC_Carb_Monos_II"/>
    <property type="match status" value="1"/>
</dbReference>
<evidence type="ECO:0000256" key="4">
    <source>
        <dbReference type="ARBA" id="ARBA00022840"/>
    </source>
</evidence>
<dbReference type="Pfam" id="PF00005">
    <property type="entry name" value="ABC_tran"/>
    <property type="match status" value="2"/>
</dbReference>
<dbReference type="RefSeq" id="WP_344738615.1">
    <property type="nucleotide sequence ID" value="NZ_BAAAYU010000005.1"/>
</dbReference>
<evidence type="ECO:0000256" key="1">
    <source>
        <dbReference type="ARBA" id="ARBA00022448"/>
    </source>
</evidence>
<dbReference type="CDD" id="cd03216">
    <property type="entry name" value="ABC_Carb_Monos_I"/>
    <property type="match status" value="1"/>
</dbReference>
<feature type="region of interest" description="Disordered" evidence="5">
    <location>
        <begin position="383"/>
        <end position="403"/>
    </location>
</feature>
<dbReference type="SMART" id="SM00382">
    <property type="entry name" value="AAA"/>
    <property type="match status" value="2"/>
</dbReference>
<dbReference type="SUPFAM" id="SSF52540">
    <property type="entry name" value="P-loop containing nucleoside triphosphate hydrolases"/>
    <property type="match status" value="2"/>
</dbReference>
<dbReference type="PANTHER" id="PTHR43790">
    <property type="entry name" value="CARBOHYDRATE TRANSPORT ATP-BINDING PROTEIN MG119-RELATED"/>
    <property type="match status" value="1"/>
</dbReference>
<dbReference type="Proteomes" id="UP001501697">
    <property type="component" value="Unassembled WGS sequence"/>
</dbReference>
<sequence>MPPEAPLLRVTGATKSFAGVHALRGVDLEIAAGEVHCVLGQNGAGKSTLIKILAGVHRPDGGTITWLGEDVEIHDPQAAIELGIATMYQELDVVDGLTIAENIFLGHELARGGFTRRSEATARTKELLARLGHGSLSPNTEVGHLSAANKQIVSMARALSHDIRLIIMDEPSAVLDSEEVKNLFAVVRELTSAGIAVVYITHRLEEIRQIGDRITVLKDGRSTAVGLPVADTPTSELIRRMTGRDVENVFPPAVPVADDASLMLEVEDLALEGVFEDVSFSVRAGEIVGLAGLVGSGRSEILETVFGARPRTGGTVRVAGSPLSRGSVPHAVEAGIGLSPEERKSQGLILDDPIYQNVTLSSFERFARAGFLNERSEREAAREQITALDLRPPDPDRPAATLSGGNQQKILLARWLVHGTRVLLLDEPTRGVDVGARTEIYALIRRLAAEGNAIVIVSSEIEEVLGLADTVLVIADGRVLTTVPADQIDEHGVLDLVMKGTAA</sequence>
<feature type="domain" description="ABC transporter" evidence="6">
    <location>
        <begin position="254"/>
        <end position="501"/>
    </location>
</feature>
<evidence type="ECO:0000256" key="5">
    <source>
        <dbReference type="SAM" id="MobiDB-lite"/>
    </source>
</evidence>
<dbReference type="GO" id="GO:0005524">
    <property type="term" value="F:ATP binding"/>
    <property type="evidence" value="ECO:0007669"/>
    <property type="project" value="UniProtKB-KW"/>
</dbReference>
<dbReference type="PROSITE" id="PS50893">
    <property type="entry name" value="ABC_TRANSPORTER_2"/>
    <property type="match status" value="2"/>
</dbReference>
<evidence type="ECO:0000256" key="3">
    <source>
        <dbReference type="ARBA" id="ARBA00022741"/>
    </source>
</evidence>
<evidence type="ECO:0000313" key="7">
    <source>
        <dbReference type="EMBL" id="GAA3638766.1"/>
    </source>
</evidence>
<reference evidence="8" key="1">
    <citation type="journal article" date="2019" name="Int. J. Syst. Evol. Microbiol.">
        <title>The Global Catalogue of Microorganisms (GCM) 10K type strain sequencing project: providing services to taxonomists for standard genome sequencing and annotation.</title>
        <authorList>
            <consortium name="The Broad Institute Genomics Platform"/>
            <consortium name="The Broad Institute Genome Sequencing Center for Infectious Disease"/>
            <person name="Wu L."/>
            <person name="Ma J."/>
        </authorList>
    </citation>
    <scope>NUCLEOTIDE SEQUENCE [LARGE SCALE GENOMIC DNA]</scope>
    <source>
        <strain evidence="8">JCM 16544</strain>
    </source>
</reference>
<keyword evidence="8" id="KW-1185">Reference proteome</keyword>
<dbReference type="EMBL" id="BAAAYU010000005">
    <property type="protein sequence ID" value="GAA3638766.1"/>
    <property type="molecule type" value="Genomic_DNA"/>
</dbReference>
<name>A0ABP7AR95_9MICO</name>
<keyword evidence="1" id="KW-0813">Transport</keyword>
<dbReference type="PANTHER" id="PTHR43790:SF9">
    <property type="entry name" value="GALACTOFURANOSE TRANSPORTER ATP-BINDING PROTEIN YTFR"/>
    <property type="match status" value="1"/>
</dbReference>
<dbReference type="InterPro" id="IPR017871">
    <property type="entry name" value="ABC_transporter-like_CS"/>
</dbReference>
<accession>A0ABP7AR95</accession>
<dbReference type="Gene3D" id="3.40.50.300">
    <property type="entry name" value="P-loop containing nucleotide triphosphate hydrolases"/>
    <property type="match status" value="2"/>
</dbReference>
<keyword evidence="4 7" id="KW-0067">ATP-binding</keyword>
<dbReference type="PROSITE" id="PS00211">
    <property type="entry name" value="ABC_TRANSPORTER_1"/>
    <property type="match status" value="1"/>
</dbReference>
<dbReference type="InterPro" id="IPR003593">
    <property type="entry name" value="AAA+_ATPase"/>
</dbReference>
<evidence type="ECO:0000313" key="8">
    <source>
        <dbReference type="Proteomes" id="UP001501697"/>
    </source>
</evidence>